<evidence type="ECO:0000256" key="7">
    <source>
        <dbReference type="PROSITE-ProRule" id="PRU00175"/>
    </source>
</evidence>
<dbReference type="Pfam" id="PF00069">
    <property type="entry name" value="Pkinase"/>
    <property type="match status" value="1"/>
</dbReference>
<name>A0A131XG82_9ACAR</name>
<dbReference type="PROSITE" id="PS00108">
    <property type="entry name" value="PROTEIN_KINASE_ST"/>
    <property type="match status" value="1"/>
</dbReference>
<dbReference type="PROSITE" id="PS00107">
    <property type="entry name" value="PROTEIN_KINASE_ATP"/>
    <property type="match status" value="1"/>
</dbReference>
<dbReference type="InterPro" id="IPR011009">
    <property type="entry name" value="Kinase-like_dom_sf"/>
</dbReference>
<dbReference type="Pfam" id="PF21040">
    <property type="entry name" value="CEP104-like_TOG"/>
    <property type="match status" value="1"/>
</dbReference>
<dbReference type="PROSITE" id="PS50011">
    <property type="entry name" value="PROTEIN_KINASE_DOM"/>
    <property type="match status" value="1"/>
</dbReference>
<dbReference type="Gene3D" id="1.25.10.10">
    <property type="entry name" value="Leucine-rich Repeat Variant"/>
    <property type="match status" value="1"/>
</dbReference>
<dbReference type="CDD" id="cd06630">
    <property type="entry name" value="STKc_MEKK1"/>
    <property type="match status" value="1"/>
</dbReference>
<feature type="region of interest" description="Disordered" evidence="9">
    <location>
        <begin position="40"/>
        <end position="170"/>
    </location>
</feature>
<evidence type="ECO:0000256" key="4">
    <source>
        <dbReference type="ARBA" id="ARBA00022777"/>
    </source>
</evidence>
<keyword evidence="2 8" id="KW-0547">Nucleotide-binding</keyword>
<dbReference type="SMART" id="SM00220">
    <property type="entry name" value="S_TKc"/>
    <property type="match status" value="1"/>
</dbReference>
<dbReference type="InterPro" id="IPR017441">
    <property type="entry name" value="Protein_kinase_ATP_BS"/>
</dbReference>
<feature type="region of interest" description="Disordered" evidence="9">
    <location>
        <begin position="806"/>
        <end position="864"/>
    </location>
</feature>
<dbReference type="Gene3D" id="3.30.40.10">
    <property type="entry name" value="Zinc/RING finger domain, C3HC4 (zinc finger)"/>
    <property type="match status" value="1"/>
</dbReference>
<dbReference type="GO" id="GO:0005524">
    <property type="term" value="F:ATP binding"/>
    <property type="evidence" value="ECO:0007669"/>
    <property type="project" value="UniProtKB-UniRule"/>
</dbReference>
<dbReference type="Gene3D" id="3.30.200.20">
    <property type="entry name" value="Phosphorylase Kinase, domain 1"/>
    <property type="match status" value="1"/>
</dbReference>
<sequence>SLCVYGSHPGDMATQLERLQQVHPVSVRDIKEKLQALRKHTSAGALSTSHARRAPVCVKHGNDDTTGFQTQADGKLAESRNITHTEGTGASFATKRPGRKPSPPPTPVRPPEAPPDPPLVAEEPEMTTRTTTPRHRSTTPNARRSCGTSPPPRRRSPSPSQHSSPALDCSPELAEAIRRRVLQVRRGVRLYLLYQPGPRSFLIAADQPDHRFKVVLGPQTCSCGKGPHCVHLLFVMLRVLRLTNTDARLFSKTLKEFEVDELLRGFSISRRRTSQQSEGPLSDDKSPECPAKNLEDALDSTSKTGSRDVEGDDASTCPICLLEMFEGESVITCDKGCGNQLHHHCASIWVLQCSRNGEPVVCPLCRCHWKDDRSSPPPITKKPLEPEDDEVLVPPCPLHCLLRRASDVSPLPRPVGTPSCSVSNAPPLVMQFFGTEVAHCLMSSVWSEREAAVVEVEAQVTHALRLASSKPMCLEPWGGIEAVQAACCRVIEHAIADPVYRVYVTALRCFKSMLVHSPCAILEDLRSLQNRVRNIVRAVLIKCAHGGNKRSRQLSLATLAELARGQAGALSVGSLTQYPAPNGLGADFLLDVVLSEGKQTPLWQGLLSQLLVLGRLVEEFPHLLTSPVATTGTVNAESLVAVDLAVRAVGHSHVTVVRQGRHLLVGLARLCGRCPTSVARIWNGVSALQGPQRGQVVRLVGGALQEARRSRLFLCATRSPSVERQQEEHLVREQLLHTKKNWAGKDDEEEESCNGQRPASLANSPSRSAATFQLPPPTIDPALFGQLVQVDVTTPISEKTAIGKCLPEDKCNAPVPEKLNDSQHSSGRSSWSSATSSSEKKVVVTTEKSTGPAVPPQRAPRSRPNFLPLRRLACSLTSLGPSHLPSTQTTPGSAVTSPVSFSREIAALPIAKAPSKKGEVINQGPPIASVRGCDNSMARFEESASEDDTQDNEFIIFKSVPGLPISFGASKEGPKDSNYVEGQHWLKGPMLGAGAFSSCYQAMDRSTGTLMAVKQLPFCRSCQRDDKETTEIMGSIWNEIQMMARLEHPHVLPLLGATKHKDHYNVFLEWMAGGSVASLLERYGPFPEVTILRYTYQALSGLAYLHENHILHRDLKGANLLVDSTGQHLKIADFGSASRLQSKATLAGEFQGQLLGTIAFMAPEVLRGENYGRSCDIWSVGCVLIEMATNAHPWDNCNTQNHLALIYRISCAQSPPPVPKMLSLRTQHLALQCLRLRSEDRPPAADLLSHPAFKEANLHSVQEL</sequence>
<dbReference type="CDD" id="cd16494">
    <property type="entry name" value="RING-CH-C4HC3_ZSWM2"/>
    <property type="match status" value="1"/>
</dbReference>
<dbReference type="EMBL" id="GEFH01003406">
    <property type="protein sequence ID" value="JAP65175.1"/>
    <property type="molecule type" value="mRNA"/>
</dbReference>
<dbReference type="AlphaFoldDB" id="A0A131XG82"/>
<feature type="compositionally biased region" description="Polar residues" evidence="9">
    <location>
        <begin position="753"/>
        <end position="771"/>
    </location>
</feature>
<keyword evidence="4 13" id="KW-0418">Kinase</keyword>
<dbReference type="InterPro" id="IPR008271">
    <property type="entry name" value="Ser/Thr_kinase_AS"/>
</dbReference>
<dbReference type="FunFam" id="1.10.510.10:FF:000286">
    <property type="entry name" value="Mitogen-activated protein kinase kinase kinase 1 (Predicted)"/>
    <property type="match status" value="1"/>
</dbReference>
<evidence type="ECO:0000256" key="3">
    <source>
        <dbReference type="ARBA" id="ARBA00022771"/>
    </source>
</evidence>
<evidence type="ECO:0000259" key="11">
    <source>
        <dbReference type="PROSITE" id="PS50089"/>
    </source>
</evidence>
<feature type="binding site" evidence="8">
    <location>
        <position position="1014"/>
    </location>
    <ligand>
        <name>ATP</name>
        <dbReference type="ChEBI" id="CHEBI:30616"/>
    </ligand>
</feature>
<feature type="region of interest" description="Disordered" evidence="9">
    <location>
        <begin position="271"/>
        <end position="312"/>
    </location>
</feature>
<keyword evidence="6 8" id="KW-0067">ATP-binding</keyword>
<feature type="compositionally biased region" description="Low complexity" evidence="9">
    <location>
        <begin position="138"/>
        <end position="148"/>
    </location>
</feature>
<dbReference type="InterPro" id="IPR001841">
    <property type="entry name" value="Znf_RING"/>
</dbReference>
<dbReference type="InterPro" id="IPR000719">
    <property type="entry name" value="Prot_kinase_dom"/>
</dbReference>
<protein>
    <submittedName>
        <fullName evidence="13">Protein serine/threonine kinase</fullName>
    </submittedName>
</protein>
<evidence type="ECO:0000256" key="6">
    <source>
        <dbReference type="ARBA" id="ARBA00022840"/>
    </source>
</evidence>
<dbReference type="InterPro" id="IPR013083">
    <property type="entry name" value="Znf_RING/FYVE/PHD"/>
</dbReference>
<feature type="domain" description="Protein kinase" evidence="10">
    <location>
        <begin position="985"/>
        <end position="1253"/>
    </location>
</feature>
<evidence type="ECO:0000256" key="8">
    <source>
        <dbReference type="PROSITE-ProRule" id="PRU10141"/>
    </source>
</evidence>
<organism evidence="13">
    <name type="scientific">Hyalomma excavatum</name>
    <dbReference type="NCBI Taxonomy" id="257692"/>
    <lineage>
        <taxon>Eukaryota</taxon>
        <taxon>Metazoa</taxon>
        <taxon>Ecdysozoa</taxon>
        <taxon>Arthropoda</taxon>
        <taxon>Chelicerata</taxon>
        <taxon>Arachnida</taxon>
        <taxon>Acari</taxon>
        <taxon>Parasitiformes</taxon>
        <taxon>Ixodida</taxon>
        <taxon>Ixodoidea</taxon>
        <taxon>Ixodidae</taxon>
        <taxon>Hyalomminae</taxon>
        <taxon>Hyalomma</taxon>
    </lineage>
</organism>
<dbReference type="PANTHER" id="PTHR48016:SF56">
    <property type="entry name" value="MAPKK KINASE"/>
    <property type="match status" value="1"/>
</dbReference>
<keyword evidence="1" id="KW-0808">Transferase</keyword>
<feature type="non-terminal residue" evidence="13">
    <location>
        <position position="1"/>
    </location>
</feature>
<keyword evidence="5" id="KW-0862">Zinc</keyword>
<keyword evidence="3 7" id="KW-0863">Zinc-finger</keyword>
<evidence type="ECO:0000256" key="9">
    <source>
        <dbReference type="SAM" id="MobiDB-lite"/>
    </source>
</evidence>
<reference evidence="13" key="1">
    <citation type="journal article" date="2017" name="Ticks Tick Borne Dis.">
        <title>An insight into the sialome of Hyalomma excavatum.</title>
        <authorList>
            <person name="Ribeiro J.M."/>
            <person name="Slovak M."/>
            <person name="Francischetti I.M."/>
        </authorList>
    </citation>
    <scope>NUCLEOTIDE SEQUENCE</scope>
    <source>
        <strain evidence="13">Samish</strain>
        <tissue evidence="13">Salivary glands</tissue>
    </source>
</reference>
<dbReference type="SUPFAM" id="SSF56112">
    <property type="entry name" value="Protein kinase-like (PK-like)"/>
    <property type="match status" value="1"/>
</dbReference>
<accession>A0A131XG82</accession>
<dbReference type="InterPro" id="IPR050538">
    <property type="entry name" value="MAP_kinase_kinase_kinase"/>
</dbReference>
<dbReference type="Pfam" id="PF13639">
    <property type="entry name" value="zf-RING_2"/>
    <property type="match status" value="1"/>
</dbReference>
<dbReference type="InterPro" id="IPR011989">
    <property type="entry name" value="ARM-like"/>
</dbReference>
<dbReference type="GO" id="GO:0008270">
    <property type="term" value="F:zinc ion binding"/>
    <property type="evidence" value="ECO:0007669"/>
    <property type="project" value="UniProtKB-KW"/>
</dbReference>
<feature type="domain" description="RING-type" evidence="11">
    <location>
        <begin position="317"/>
        <end position="366"/>
    </location>
</feature>
<feature type="compositionally biased region" description="Pro residues" evidence="9">
    <location>
        <begin position="100"/>
        <end position="118"/>
    </location>
</feature>
<feature type="compositionally biased region" description="Low complexity" evidence="9">
    <location>
        <begin position="822"/>
        <end position="837"/>
    </location>
</feature>
<feature type="domain" description="SWIM-type" evidence="12">
    <location>
        <begin position="212"/>
        <end position="240"/>
    </location>
</feature>
<dbReference type="Gene3D" id="1.10.510.10">
    <property type="entry name" value="Transferase(Phosphotransferase) domain 1"/>
    <property type="match status" value="1"/>
</dbReference>
<dbReference type="PROSITE" id="PS50089">
    <property type="entry name" value="ZF_RING_2"/>
    <property type="match status" value="1"/>
</dbReference>
<evidence type="ECO:0000313" key="13">
    <source>
        <dbReference type="EMBL" id="JAP65175.1"/>
    </source>
</evidence>
<dbReference type="GO" id="GO:0004672">
    <property type="term" value="F:protein kinase activity"/>
    <property type="evidence" value="ECO:0007669"/>
    <property type="project" value="InterPro"/>
</dbReference>
<evidence type="ECO:0000259" key="12">
    <source>
        <dbReference type="PROSITE" id="PS50966"/>
    </source>
</evidence>
<keyword evidence="3 7" id="KW-0479">Metal-binding</keyword>
<dbReference type="InterPro" id="IPR007527">
    <property type="entry name" value="Znf_SWIM"/>
</dbReference>
<dbReference type="PANTHER" id="PTHR48016">
    <property type="entry name" value="MAP KINASE KINASE KINASE SSK2-RELATED-RELATED"/>
    <property type="match status" value="1"/>
</dbReference>
<feature type="region of interest" description="Disordered" evidence="9">
    <location>
        <begin position="741"/>
        <end position="774"/>
    </location>
</feature>
<evidence type="ECO:0000256" key="2">
    <source>
        <dbReference type="ARBA" id="ARBA00022741"/>
    </source>
</evidence>
<dbReference type="PROSITE" id="PS50966">
    <property type="entry name" value="ZF_SWIM"/>
    <property type="match status" value="1"/>
</dbReference>
<proteinExistence type="evidence at transcript level"/>
<evidence type="ECO:0000256" key="5">
    <source>
        <dbReference type="ARBA" id="ARBA00022833"/>
    </source>
</evidence>
<evidence type="ECO:0000256" key="1">
    <source>
        <dbReference type="ARBA" id="ARBA00022679"/>
    </source>
</evidence>
<dbReference type="SUPFAM" id="SSF57850">
    <property type="entry name" value="RING/U-box"/>
    <property type="match status" value="1"/>
</dbReference>
<evidence type="ECO:0000259" key="10">
    <source>
        <dbReference type="PROSITE" id="PS50011"/>
    </source>
</evidence>